<feature type="region of interest" description="Disordered" evidence="1">
    <location>
        <begin position="103"/>
        <end position="162"/>
    </location>
</feature>
<evidence type="ECO:0000313" key="2">
    <source>
        <dbReference type="EMBL" id="EJX02421.1"/>
    </source>
</evidence>
<feature type="compositionally biased region" description="Polar residues" evidence="1">
    <location>
        <begin position="275"/>
        <end position="285"/>
    </location>
</feature>
<reference evidence="2" key="1">
    <citation type="journal article" date="2012" name="PLoS ONE">
        <title>Gene sets for utilization of primary and secondary nutrition supplies in the distal gut of endangered iberian lynx.</title>
        <authorList>
            <person name="Alcaide M."/>
            <person name="Messina E."/>
            <person name="Richter M."/>
            <person name="Bargiela R."/>
            <person name="Peplies J."/>
            <person name="Huws S.A."/>
            <person name="Newbold C.J."/>
            <person name="Golyshin P.N."/>
            <person name="Simon M.A."/>
            <person name="Lopez G."/>
            <person name="Yakimov M.M."/>
            <person name="Ferrer M."/>
        </authorList>
    </citation>
    <scope>NUCLEOTIDE SEQUENCE</scope>
</reference>
<organism evidence="2">
    <name type="scientific">gut metagenome</name>
    <dbReference type="NCBI Taxonomy" id="749906"/>
    <lineage>
        <taxon>unclassified sequences</taxon>
        <taxon>metagenomes</taxon>
        <taxon>organismal metagenomes</taxon>
    </lineage>
</organism>
<dbReference type="AlphaFoldDB" id="J9CQJ9"/>
<sequence length="313" mass="33731">MSFDVSISHNCKKSSRLLQKSREELKKAESKGFGCFFLRQKKVQQNSYQCSGYNAGTTKHQAHRFGQLCQNGCICAQAIAKAKSHRHNGHIAASERLFGDELNAAHNNGGEHDYSGTAQNALGHDGQNSRELGEQTTQHKEDATAGEGAAVDNPGHGNKAHVLAEGGVGQHAEQRSKRGSETITHNAARKLPVGGFAAHAALGNAGNIAYGFHSGNNEHDDHWNDCTRIKYRLNRHEAWNGKPVGIGNLIPVEHPCLGIFHALGGNTGGGKEKGQNSAQRITTQNAHKDAGGAQDSLAAVLDKQDHYHYKQCD</sequence>
<comment type="caution">
    <text evidence="2">The sequence shown here is derived from an EMBL/GenBank/DDBJ whole genome shotgun (WGS) entry which is preliminary data.</text>
</comment>
<feature type="region of interest" description="Disordered" evidence="1">
    <location>
        <begin position="268"/>
        <end position="292"/>
    </location>
</feature>
<feature type="compositionally biased region" description="Basic and acidic residues" evidence="1">
    <location>
        <begin position="127"/>
        <end position="143"/>
    </location>
</feature>
<evidence type="ECO:0000256" key="1">
    <source>
        <dbReference type="SAM" id="MobiDB-lite"/>
    </source>
</evidence>
<accession>J9CQJ9</accession>
<gene>
    <name evidence="2" type="ORF">EVA_09474</name>
</gene>
<dbReference type="EMBL" id="AMCI01002547">
    <property type="protein sequence ID" value="EJX02421.1"/>
    <property type="molecule type" value="Genomic_DNA"/>
</dbReference>
<name>J9CQJ9_9ZZZZ</name>
<protein>
    <submittedName>
        <fullName evidence="2">Uncharacterized protein</fullName>
    </submittedName>
</protein>
<proteinExistence type="predicted"/>